<proteinExistence type="predicted"/>
<name>A0A381WF63_9ZZZZ</name>
<dbReference type="PROSITE" id="PS50005">
    <property type="entry name" value="TPR"/>
    <property type="match status" value="1"/>
</dbReference>
<reference evidence="2" key="1">
    <citation type="submission" date="2018-05" db="EMBL/GenBank/DDBJ databases">
        <authorList>
            <person name="Lanie J.A."/>
            <person name="Ng W.-L."/>
            <person name="Kazmierczak K.M."/>
            <person name="Andrzejewski T.M."/>
            <person name="Davidsen T.M."/>
            <person name="Wayne K.J."/>
            <person name="Tettelin H."/>
            <person name="Glass J.I."/>
            <person name="Rusch D."/>
            <person name="Podicherti R."/>
            <person name="Tsui H.-C.T."/>
            <person name="Winkler M.E."/>
        </authorList>
    </citation>
    <scope>NUCLEOTIDE SEQUENCE</scope>
</reference>
<feature type="non-terminal residue" evidence="2">
    <location>
        <position position="1"/>
    </location>
</feature>
<evidence type="ECO:0008006" key="3">
    <source>
        <dbReference type="Google" id="ProtNLM"/>
    </source>
</evidence>
<dbReference type="SUPFAM" id="SSF48452">
    <property type="entry name" value="TPR-like"/>
    <property type="match status" value="1"/>
</dbReference>
<accession>A0A381WF63</accession>
<dbReference type="EMBL" id="UINC01011492">
    <property type="protein sequence ID" value="SVA50698.1"/>
    <property type="molecule type" value="Genomic_DNA"/>
</dbReference>
<dbReference type="InterPro" id="IPR011990">
    <property type="entry name" value="TPR-like_helical_dom_sf"/>
</dbReference>
<dbReference type="Gene3D" id="1.25.40.10">
    <property type="entry name" value="Tetratricopeptide repeat domain"/>
    <property type="match status" value="1"/>
</dbReference>
<gene>
    <name evidence="2" type="ORF">METZ01_LOCUS103552</name>
</gene>
<feature type="region of interest" description="Disordered" evidence="1">
    <location>
        <begin position="271"/>
        <end position="296"/>
    </location>
</feature>
<feature type="compositionally biased region" description="Polar residues" evidence="1">
    <location>
        <begin position="271"/>
        <end position="285"/>
    </location>
</feature>
<dbReference type="AlphaFoldDB" id="A0A381WF63"/>
<sequence>VFAFLGKLKRNLNSGSNTIRFGKIAEESRARGDVKKALKLCRDGVDKYPTYATGHVILARCYLAEGRNTEAKGSLAEALCLDPHHISVLSELAGMYQLENNNSQALYYYRQALAVDPLNTRIAFLVKSLSGEEPLVAESAPAVEPVVDAVEDTPVIENAETEAEQPSTGEVVDDTTVEEEIQSTEEPPATVVEPEAPVVTETVDAAVPETESAIAPAAVACGPWVAELFQDYLPALAKESRQETSAEEPWPAVAFNAVLDLGRPSDAVSFGTTATTPQQEDTVSTVIDEEPPDVSSEAVIEAPVSEVLESSVFLRDKTDDEPVEVVNEGVEEPNVSEDESVIAEELSAEEVISEDEPAVEAEEVPADLVGTEPEQAQAIDQLSKDNYLDQFFSGVAAAVGPPRTCKNTAPEAPITEGLPLREQASEPTEKTDPDPTAQDNVPSKNDDSVSCPEALKVRGEAPPIEGTRAQIDDNEESKDRDPGEAQEDALSEAIPTATLAELYVQQGLIDRAISVYLTLKKHDPTNPDIHKRLSELFVMKS</sequence>
<feature type="region of interest" description="Disordered" evidence="1">
    <location>
        <begin position="399"/>
        <end position="489"/>
    </location>
</feature>
<feature type="compositionally biased region" description="Basic and acidic residues" evidence="1">
    <location>
        <begin position="423"/>
        <end position="433"/>
    </location>
</feature>
<protein>
    <recommendedName>
        <fullName evidence="3">Tetratricopeptide repeat-like domain-containing protein</fullName>
    </recommendedName>
</protein>
<dbReference type="SMART" id="SM00028">
    <property type="entry name" value="TPR"/>
    <property type="match status" value="4"/>
</dbReference>
<evidence type="ECO:0000313" key="2">
    <source>
        <dbReference type="EMBL" id="SVA50698.1"/>
    </source>
</evidence>
<dbReference type="InterPro" id="IPR019734">
    <property type="entry name" value="TPR_rpt"/>
</dbReference>
<organism evidence="2">
    <name type="scientific">marine metagenome</name>
    <dbReference type="NCBI Taxonomy" id="408172"/>
    <lineage>
        <taxon>unclassified sequences</taxon>
        <taxon>metagenomes</taxon>
        <taxon>ecological metagenomes</taxon>
    </lineage>
</organism>
<evidence type="ECO:0000256" key="1">
    <source>
        <dbReference type="SAM" id="MobiDB-lite"/>
    </source>
</evidence>